<proteinExistence type="predicted"/>
<keyword evidence="1" id="KW-0812">Transmembrane</keyword>
<keyword evidence="3" id="KW-1185">Reference proteome</keyword>
<dbReference type="EMBL" id="BMDQ01000001">
    <property type="protein sequence ID" value="GGI55985.1"/>
    <property type="molecule type" value="Genomic_DNA"/>
</dbReference>
<keyword evidence="1" id="KW-1133">Transmembrane helix</keyword>
<reference evidence="3" key="1">
    <citation type="journal article" date="2019" name="Int. J. Syst. Evol. Microbiol.">
        <title>The Global Catalogue of Microorganisms (GCM) 10K type strain sequencing project: providing services to taxonomists for standard genome sequencing and annotation.</title>
        <authorList>
            <consortium name="The Broad Institute Genomics Platform"/>
            <consortium name="The Broad Institute Genome Sequencing Center for Infectious Disease"/>
            <person name="Wu L."/>
            <person name="Ma J."/>
        </authorList>
    </citation>
    <scope>NUCLEOTIDE SEQUENCE [LARGE SCALE GENOMIC DNA]</scope>
    <source>
        <strain evidence="3">CCM 8681</strain>
    </source>
</reference>
<keyword evidence="1" id="KW-0472">Membrane</keyword>
<dbReference type="Proteomes" id="UP000624701">
    <property type="component" value="Unassembled WGS sequence"/>
</dbReference>
<evidence type="ECO:0000313" key="2">
    <source>
        <dbReference type="EMBL" id="GGI55985.1"/>
    </source>
</evidence>
<evidence type="ECO:0000313" key="3">
    <source>
        <dbReference type="Proteomes" id="UP000624701"/>
    </source>
</evidence>
<gene>
    <name evidence="2" type="ORF">GCM10011444_02940</name>
</gene>
<organism evidence="2 3">
    <name type="scientific">Winogradskyella haliclonae</name>
    <dbReference type="NCBI Taxonomy" id="2048558"/>
    <lineage>
        <taxon>Bacteria</taxon>
        <taxon>Pseudomonadati</taxon>
        <taxon>Bacteroidota</taxon>
        <taxon>Flavobacteriia</taxon>
        <taxon>Flavobacteriales</taxon>
        <taxon>Flavobacteriaceae</taxon>
        <taxon>Winogradskyella</taxon>
    </lineage>
</organism>
<name>A0ABQ2BVW9_9FLAO</name>
<evidence type="ECO:0000256" key="1">
    <source>
        <dbReference type="SAM" id="Phobius"/>
    </source>
</evidence>
<protein>
    <recommendedName>
        <fullName evidence="4">Tetratricopeptide repeat protein</fullName>
    </recommendedName>
</protein>
<dbReference type="SUPFAM" id="SSF48452">
    <property type="entry name" value="TPR-like"/>
    <property type="match status" value="1"/>
</dbReference>
<evidence type="ECO:0008006" key="4">
    <source>
        <dbReference type="Google" id="ProtNLM"/>
    </source>
</evidence>
<sequence length="248" mass="28560">MKEENYIAFENYISKSLSDKEVLAFEEKLSSDSEFRKDFETYKELSEFLEHSYGEAKASKDFETNLKAISNTYFNKQEHQAQPLKKSKRFKISQLAIAATVIVFLGLFIFNRFSAPGYEDYSDYGVISLSVRGNVEDVVIKAQKAFNEKNYKDAEVYLSEILKTDSDNDEVKLYRAISQIEQDKFEEADTVLKQIFSGKSAYKNEALWYAALSKLKQEDTKACVALLKGLSEDTIYYEKAQKLIDKLD</sequence>
<feature type="transmembrane region" description="Helical" evidence="1">
    <location>
        <begin position="92"/>
        <end position="110"/>
    </location>
</feature>
<comment type="caution">
    <text evidence="2">The sequence shown here is derived from an EMBL/GenBank/DDBJ whole genome shotgun (WGS) entry which is preliminary data.</text>
</comment>
<dbReference type="Pfam" id="PF14559">
    <property type="entry name" value="TPR_19"/>
    <property type="match status" value="1"/>
</dbReference>
<dbReference type="InterPro" id="IPR011990">
    <property type="entry name" value="TPR-like_helical_dom_sf"/>
</dbReference>
<dbReference type="Gene3D" id="1.25.40.10">
    <property type="entry name" value="Tetratricopeptide repeat domain"/>
    <property type="match status" value="1"/>
</dbReference>
<dbReference type="RefSeq" id="WP_188372925.1">
    <property type="nucleotide sequence ID" value="NZ_BMDQ01000001.1"/>
</dbReference>
<accession>A0ABQ2BVW9</accession>